<dbReference type="GO" id="GO:0008839">
    <property type="term" value="F:4-hydroxy-tetrahydrodipicolinate reductase"/>
    <property type="evidence" value="ECO:0007669"/>
    <property type="project" value="InterPro"/>
</dbReference>
<keyword evidence="6" id="KW-1185">Reference proteome</keyword>
<sequence length="342" mass="36804">MEPIRAIQYGCGKMAQYTVRYMHEHGIHIVGAIDINPDVVGMDVGEFANIGPIGVPIRNDADAVLDECDADIAVVTLFSFMEDIEPMVMKCLARGVSVITTCEEAIYPWTTAPAITNRLDRLAKEHGATFVGSGMQDLYWINMVAGVAAGCASVKKITGAVSYNVEDYGLALAQAHGVGLTAEQFEQELAHPDTIVPSYVWNSNEALAQHLGLTIRSTTQKSVPYFSETDVYSETMGKTIPAGMCIGMSAVVTTETNQGITLETACIGKVYGPDDGDMCDWTISGEPDLEFHITKPATVELTCGTIVNRIPSVLNAPAGVLTVDQLDPLNYMSYPASCYVND</sequence>
<reference evidence="5 6" key="1">
    <citation type="submission" date="2018-09" db="EMBL/GenBank/DDBJ databases">
        <title>Characterization of the phylogenetic diversity of five novel species belonging to the genus Bifidobacterium.</title>
        <authorList>
            <person name="Lugli G.A."/>
            <person name="Duranti S."/>
            <person name="Milani C."/>
        </authorList>
    </citation>
    <scope>NUCLEOTIDE SEQUENCE [LARGE SCALE GENOMIC DNA]</scope>
    <source>
        <strain evidence="5 6">2036B</strain>
    </source>
</reference>
<evidence type="ECO:0000259" key="4">
    <source>
        <dbReference type="Pfam" id="PF19328"/>
    </source>
</evidence>
<dbReference type="Pfam" id="PF19328">
    <property type="entry name" value="DAP_DH_C"/>
    <property type="match status" value="1"/>
</dbReference>
<dbReference type="OrthoDB" id="4759936at2"/>
<dbReference type="RefSeq" id="WP_125962954.1">
    <property type="nucleotide sequence ID" value="NZ_QXGM01000001.1"/>
</dbReference>
<feature type="domain" description="2,4-diaminopentanoate dehydrogenase C-terminal" evidence="4">
    <location>
        <begin position="143"/>
        <end position="326"/>
    </location>
</feature>
<dbReference type="InterPro" id="IPR036291">
    <property type="entry name" value="NAD(P)-bd_dom_sf"/>
</dbReference>
<dbReference type="InterPro" id="IPR045760">
    <property type="entry name" value="DAP_DH_C"/>
</dbReference>
<dbReference type="SUPFAM" id="SSF51735">
    <property type="entry name" value="NAD(P)-binding Rossmann-fold domains"/>
    <property type="match status" value="1"/>
</dbReference>
<dbReference type="CDD" id="cd24146">
    <property type="entry name" value="nat-AmDH_N_like"/>
    <property type="match status" value="1"/>
</dbReference>
<keyword evidence="2" id="KW-0560">Oxidoreductase</keyword>
<feature type="domain" description="Dihydrodipicolinate reductase N-terminal" evidence="3">
    <location>
        <begin position="9"/>
        <end position="100"/>
    </location>
</feature>
<evidence type="ECO:0000313" key="5">
    <source>
        <dbReference type="EMBL" id="RSX55757.1"/>
    </source>
</evidence>
<dbReference type="AlphaFoldDB" id="A0A430FSE9"/>
<evidence type="ECO:0000256" key="2">
    <source>
        <dbReference type="ARBA" id="ARBA00023002"/>
    </source>
</evidence>
<gene>
    <name evidence="5" type="ORF">D2E26_0320</name>
</gene>
<protein>
    <submittedName>
        <fullName evidence="5">Dihydrodipicolinate reductase</fullName>
    </submittedName>
</protein>
<name>A0A430FSE9_9BIFI</name>
<dbReference type="Pfam" id="PF01113">
    <property type="entry name" value="DapB_N"/>
    <property type="match status" value="1"/>
</dbReference>
<dbReference type="GO" id="GO:0009089">
    <property type="term" value="P:lysine biosynthetic process via diaminopimelate"/>
    <property type="evidence" value="ECO:0007669"/>
    <property type="project" value="InterPro"/>
</dbReference>
<dbReference type="EMBL" id="QXGM01000001">
    <property type="protein sequence ID" value="RSX55757.1"/>
    <property type="molecule type" value="Genomic_DNA"/>
</dbReference>
<dbReference type="InterPro" id="IPR000846">
    <property type="entry name" value="DapB_N"/>
</dbReference>
<evidence type="ECO:0000256" key="1">
    <source>
        <dbReference type="ARBA" id="ARBA00022857"/>
    </source>
</evidence>
<accession>A0A430FSE9</accession>
<keyword evidence="1" id="KW-0521">NADP</keyword>
<evidence type="ECO:0000313" key="6">
    <source>
        <dbReference type="Proteomes" id="UP000287609"/>
    </source>
</evidence>
<evidence type="ECO:0000259" key="3">
    <source>
        <dbReference type="Pfam" id="PF01113"/>
    </source>
</evidence>
<dbReference type="Proteomes" id="UP000287609">
    <property type="component" value="Unassembled WGS sequence"/>
</dbReference>
<proteinExistence type="predicted"/>
<organism evidence="5 6">
    <name type="scientific">Bifidobacterium dolichotidis</name>
    <dbReference type="NCBI Taxonomy" id="2306976"/>
    <lineage>
        <taxon>Bacteria</taxon>
        <taxon>Bacillati</taxon>
        <taxon>Actinomycetota</taxon>
        <taxon>Actinomycetes</taxon>
        <taxon>Bifidobacteriales</taxon>
        <taxon>Bifidobacteriaceae</taxon>
        <taxon>Bifidobacterium</taxon>
    </lineage>
</organism>
<comment type="caution">
    <text evidence="5">The sequence shown here is derived from an EMBL/GenBank/DDBJ whole genome shotgun (WGS) entry which is preliminary data.</text>
</comment>
<dbReference type="Gene3D" id="3.40.50.720">
    <property type="entry name" value="NAD(P)-binding Rossmann-like Domain"/>
    <property type="match status" value="1"/>
</dbReference>